<accession>A0AAV5E4Q7</accession>
<keyword evidence="2" id="KW-1185">Reference proteome</keyword>
<proteinExistence type="predicted"/>
<protein>
    <submittedName>
        <fullName evidence="1">Uncharacterized protein</fullName>
    </submittedName>
</protein>
<comment type="caution">
    <text evidence="1">The sequence shown here is derived from an EMBL/GenBank/DDBJ whole genome shotgun (WGS) entry which is preliminary data.</text>
</comment>
<evidence type="ECO:0000313" key="2">
    <source>
        <dbReference type="Proteomes" id="UP001054889"/>
    </source>
</evidence>
<name>A0AAV5E4Q7_ELECO</name>
<reference evidence="1" key="2">
    <citation type="submission" date="2021-12" db="EMBL/GenBank/DDBJ databases">
        <title>Resequencing data analysis of finger millet.</title>
        <authorList>
            <person name="Hatakeyama M."/>
            <person name="Aluri S."/>
            <person name="Balachadran M.T."/>
            <person name="Sivarajan S.R."/>
            <person name="Poveda L."/>
            <person name="Shimizu-Inatsugi R."/>
            <person name="Schlapbach R."/>
            <person name="Sreeman S.M."/>
            <person name="Shimizu K.K."/>
        </authorList>
    </citation>
    <scope>NUCLEOTIDE SEQUENCE</scope>
</reference>
<dbReference type="Proteomes" id="UP001054889">
    <property type="component" value="Unassembled WGS sequence"/>
</dbReference>
<dbReference type="Gene3D" id="3.60.21.10">
    <property type="match status" value="1"/>
</dbReference>
<dbReference type="EMBL" id="BQKI01000073">
    <property type="protein sequence ID" value="GJN17511.1"/>
    <property type="molecule type" value="Genomic_DNA"/>
</dbReference>
<dbReference type="AlphaFoldDB" id="A0AAV5E4Q7"/>
<sequence>MYLYASLVDAQAPSPMLLYTTFWLMRESPEANQTWCLQHHHMESPEALLLDIASPIARDERILNIAYNVVNGLCTPIPNQSALVYITIDYGGNQEGLATK</sequence>
<gene>
    <name evidence="1" type="primary">gb04585</name>
    <name evidence="1" type="ORF">PR202_gb04585</name>
</gene>
<organism evidence="1 2">
    <name type="scientific">Eleusine coracana subsp. coracana</name>
    <dbReference type="NCBI Taxonomy" id="191504"/>
    <lineage>
        <taxon>Eukaryota</taxon>
        <taxon>Viridiplantae</taxon>
        <taxon>Streptophyta</taxon>
        <taxon>Embryophyta</taxon>
        <taxon>Tracheophyta</taxon>
        <taxon>Spermatophyta</taxon>
        <taxon>Magnoliopsida</taxon>
        <taxon>Liliopsida</taxon>
        <taxon>Poales</taxon>
        <taxon>Poaceae</taxon>
        <taxon>PACMAD clade</taxon>
        <taxon>Chloridoideae</taxon>
        <taxon>Cynodonteae</taxon>
        <taxon>Eleusininae</taxon>
        <taxon>Eleusine</taxon>
    </lineage>
</organism>
<reference evidence="1" key="1">
    <citation type="journal article" date="2018" name="DNA Res.">
        <title>Multiple hybrid de novo genome assembly of finger millet, an orphan allotetraploid crop.</title>
        <authorList>
            <person name="Hatakeyama M."/>
            <person name="Aluri S."/>
            <person name="Balachadran M.T."/>
            <person name="Sivarajan S.R."/>
            <person name="Patrignani A."/>
            <person name="Gruter S."/>
            <person name="Poveda L."/>
            <person name="Shimizu-Inatsugi R."/>
            <person name="Baeten J."/>
            <person name="Francoijs K.J."/>
            <person name="Nataraja K.N."/>
            <person name="Reddy Y.A.N."/>
            <person name="Phadnis S."/>
            <person name="Ravikumar R.L."/>
            <person name="Schlapbach R."/>
            <person name="Sreeman S.M."/>
            <person name="Shimizu K.K."/>
        </authorList>
    </citation>
    <scope>NUCLEOTIDE SEQUENCE</scope>
</reference>
<dbReference type="InterPro" id="IPR029052">
    <property type="entry name" value="Metallo-depent_PP-like"/>
</dbReference>
<evidence type="ECO:0000313" key="1">
    <source>
        <dbReference type="EMBL" id="GJN17511.1"/>
    </source>
</evidence>